<evidence type="ECO:0000313" key="5">
    <source>
        <dbReference type="Proteomes" id="UP000002357"/>
    </source>
</evidence>
<organism evidence="4 5">
    <name type="scientific">Streptomyces clavuligerus</name>
    <dbReference type="NCBI Taxonomy" id="1901"/>
    <lineage>
        <taxon>Bacteria</taxon>
        <taxon>Bacillati</taxon>
        <taxon>Actinomycetota</taxon>
        <taxon>Actinomycetes</taxon>
        <taxon>Kitasatosporales</taxon>
        <taxon>Streptomycetaceae</taxon>
        <taxon>Streptomyces</taxon>
    </lineage>
</organism>
<keyword evidence="2 4" id="KW-0378">Hydrolase</keyword>
<dbReference type="CDD" id="cd00599">
    <property type="entry name" value="GH25_muramidase"/>
    <property type="match status" value="1"/>
</dbReference>
<dbReference type="GO" id="GO:0009253">
    <property type="term" value="P:peptidoglycan catabolic process"/>
    <property type="evidence" value="ECO:0007669"/>
    <property type="project" value="InterPro"/>
</dbReference>
<comment type="similarity">
    <text evidence="1">Belongs to the glycosyl hydrolase 25 family.</text>
</comment>
<evidence type="ECO:0000313" key="4">
    <source>
        <dbReference type="EMBL" id="EFG04261.2"/>
    </source>
</evidence>
<dbReference type="SUPFAM" id="SSF51445">
    <property type="entry name" value="(Trans)glycosidases"/>
    <property type="match status" value="1"/>
</dbReference>
<dbReference type="InterPro" id="IPR018077">
    <property type="entry name" value="Glyco_hydro_fam25_subgr"/>
</dbReference>
<proteinExistence type="inferred from homology"/>
<dbReference type="Proteomes" id="UP000002357">
    <property type="component" value="Plasmid pSCL4"/>
</dbReference>
<name>B5GN53_STRCL</name>
<dbReference type="InterPro" id="IPR002053">
    <property type="entry name" value="Glyco_hydro_25"/>
</dbReference>
<evidence type="ECO:0000256" key="1">
    <source>
        <dbReference type="ARBA" id="ARBA00010646"/>
    </source>
</evidence>
<dbReference type="GO" id="GO:0016998">
    <property type="term" value="P:cell wall macromolecule catabolic process"/>
    <property type="evidence" value="ECO:0007669"/>
    <property type="project" value="InterPro"/>
</dbReference>
<dbReference type="PANTHER" id="PTHR34135:SF2">
    <property type="entry name" value="LYSOZYME"/>
    <property type="match status" value="1"/>
</dbReference>
<dbReference type="PROSITE" id="PS51904">
    <property type="entry name" value="GLYCOSYL_HYDROL_F25_2"/>
    <property type="match status" value="1"/>
</dbReference>
<dbReference type="PANTHER" id="PTHR34135">
    <property type="entry name" value="LYSOZYME"/>
    <property type="match status" value="1"/>
</dbReference>
<keyword evidence="5" id="KW-1185">Reference proteome</keyword>
<dbReference type="AlphaFoldDB" id="B5GN53"/>
<dbReference type="Pfam" id="PF01183">
    <property type="entry name" value="Glyco_hydro_25"/>
    <property type="match status" value="1"/>
</dbReference>
<evidence type="ECO:0000256" key="2">
    <source>
        <dbReference type="ARBA" id="ARBA00022801"/>
    </source>
</evidence>
<keyword evidence="4" id="KW-0614">Plasmid</keyword>
<dbReference type="GeneID" id="93733886"/>
<sequence length="192" mass="20725">MTVNGVDVSAYQPTYATKGLDFVFVKATEGHTWTSPVQGKQVTAARDAGTVVGFYHFLWPGDIGAQAAHFVGQCASRPGDILACDWETTSDGTAASCAEKDAFLAEVKRLRPGLRTVLYCNTDFWHHRDTTSHCGDGLWIADVTTAGHPRVTHPWTFHQYSSAGGIDRDVADFADRAALRAWAAEPPTGATP</sequence>
<dbReference type="InterPro" id="IPR017853">
    <property type="entry name" value="GH"/>
</dbReference>
<accession>B5GN53</accession>
<dbReference type="Gene3D" id="3.20.20.80">
    <property type="entry name" value="Glycosidases"/>
    <property type="match status" value="1"/>
</dbReference>
<dbReference type="eggNOG" id="COG3757">
    <property type="taxonomic scope" value="Bacteria"/>
</dbReference>
<keyword evidence="3" id="KW-0326">Glycosidase</keyword>
<dbReference type="GO" id="GO:0003796">
    <property type="term" value="F:lysozyme activity"/>
    <property type="evidence" value="ECO:0007669"/>
    <property type="project" value="InterPro"/>
</dbReference>
<dbReference type="RefSeq" id="WP_003953172.1">
    <property type="nucleotide sequence ID" value="NZ_CM000914.1"/>
</dbReference>
<dbReference type="SMART" id="SM00641">
    <property type="entry name" value="Glyco_25"/>
    <property type="match status" value="1"/>
</dbReference>
<reference evidence="4 5" key="1">
    <citation type="journal article" date="2010" name="Genome Biol. Evol.">
        <title>The sequence of a 1.8-mb bacterial linear plasmid reveals a rich evolutionary reservoir of secondary metabolic pathways.</title>
        <authorList>
            <person name="Medema M.H."/>
            <person name="Trefzer A."/>
            <person name="Kovalchuk A."/>
            <person name="van den Berg M."/>
            <person name="Mueller U."/>
            <person name="Heijne W."/>
            <person name="Wu L."/>
            <person name="Alam M.T."/>
            <person name="Ronning C.M."/>
            <person name="Nierman W.C."/>
            <person name="Bovenberg R.A.L."/>
            <person name="Breitling R."/>
            <person name="Takano E."/>
        </authorList>
    </citation>
    <scope>NUCLEOTIDE SEQUENCE [LARGE SCALE GENOMIC DNA]</scope>
    <source>
        <strain evidence="5">ATCC 27064 / DSM 738 / JCM 4710 / NBRC 13307 / NCIMB 12785 / NRRL 3585 / VKM Ac-602</strain>
        <plasmid evidence="4">pSCL4</plasmid>
    </source>
</reference>
<gene>
    <name evidence="4" type="ORF">SCLAV_p0774</name>
</gene>
<evidence type="ECO:0000256" key="3">
    <source>
        <dbReference type="ARBA" id="ARBA00023295"/>
    </source>
</evidence>
<dbReference type="OrthoDB" id="287365at2"/>
<geneLocation type="plasmid" evidence="4 5">
    <name>pSCL4</name>
</geneLocation>
<dbReference type="EMBL" id="CM000914">
    <property type="protein sequence ID" value="EFG04261.2"/>
    <property type="molecule type" value="Genomic_DNA"/>
</dbReference>
<dbReference type="KEGG" id="sclf:BB341_28090"/>
<protein>
    <submittedName>
        <fullName evidence="4">Glycosyl hydrolase</fullName>
    </submittedName>
</protein>
<dbReference type="GO" id="GO:0016052">
    <property type="term" value="P:carbohydrate catabolic process"/>
    <property type="evidence" value="ECO:0007669"/>
    <property type="project" value="TreeGrafter"/>
</dbReference>